<dbReference type="SUPFAM" id="SSF53167">
    <property type="entry name" value="Purine and uridine phosphorylases"/>
    <property type="match status" value="1"/>
</dbReference>
<accession>A0ABY6U0S0</accession>
<dbReference type="Gene3D" id="3.40.50.1580">
    <property type="entry name" value="Nucleoside phosphorylase domain"/>
    <property type="match status" value="1"/>
</dbReference>
<dbReference type="InterPro" id="IPR035994">
    <property type="entry name" value="Nucleoside_phosphorylase_sf"/>
</dbReference>
<reference evidence="1 2" key="1">
    <citation type="submission" date="2019-06" db="EMBL/GenBank/DDBJ databases">
        <authorList>
            <person name="Broberg M."/>
        </authorList>
    </citation>
    <scope>NUCLEOTIDE SEQUENCE [LARGE SCALE GENOMIC DNA]</scope>
</reference>
<dbReference type="EMBL" id="CABFNS010000712">
    <property type="protein sequence ID" value="VUC23868.1"/>
    <property type="molecule type" value="Genomic_DNA"/>
</dbReference>
<dbReference type="InterPro" id="IPR053137">
    <property type="entry name" value="NLR-like"/>
</dbReference>
<comment type="caution">
    <text evidence="1">The sequence shown here is derived from an EMBL/GenBank/DDBJ whole genome shotgun (WGS) entry which is preliminary data.</text>
</comment>
<gene>
    <name evidence="1" type="ORF">CLO192961_LOCUS128066</name>
</gene>
<name>A0ABY6U0S0_BIOOC</name>
<keyword evidence="2" id="KW-1185">Reference proteome</keyword>
<sequence length="591" mass="65292">MAMDPLSIASGTVGIISLSITVAQGLIQIADGIGSAEEEVRCYAEEINLFSNLLHRVKLELESSDDISADIQGLIDDIVGICESVFKPLNNLQELIKPLLVKFKNNARKVHQLALRIRWNSPTFPSIFMAAIDLSYRMARESNFQLLIKGPSPSALRPTTLTLEQAITAPDTCLEDTTAGPAVEYTSADSAFESEDIEVENSPLEQQMAWLTVSANQHDAFDKLLEDEIFGTIEANDCDIDYEPRRSEEDIWHDINMLQIQVWRVASQTLMSEVSRKSDRDRLDPKDYSVAWICAGFHGLVAACSFLDEQHMEAIATTSSDTNSYTLGKVGNHNFVIVNLPDGGDKEAIAAIGQDFKTNFPNVRFGLNICIGGGVPMLPYDVRPGDVVVGIPTSAGPGMLLYDSFDEEPIVVNPPTPLLAAVTKLRSHNELRGRSLNEELRMVGKKYWRLVINYHRPHPNTDLLFPATVLHCTDSDIPTDGKPCSNCDSEYRTPRPERKTDDAEHVQVHFGLVASGDQAVHDAILRDRLAEEKAVRCFQLNSEGLIGTIPCLAICGISNYADSHNWPGWNPFATLAATAYARQLMRYISSS</sequence>
<evidence type="ECO:0008006" key="3">
    <source>
        <dbReference type="Google" id="ProtNLM"/>
    </source>
</evidence>
<protein>
    <recommendedName>
        <fullName evidence="3">Fungal N-terminal domain-containing protein</fullName>
    </recommendedName>
</protein>
<organism evidence="1 2">
    <name type="scientific">Bionectria ochroleuca</name>
    <name type="common">Gliocladium roseum</name>
    <dbReference type="NCBI Taxonomy" id="29856"/>
    <lineage>
        <taxon>Eukaryota</taxon>
        <taxon>Fungi</taxon>
        <taxon>Dikarya</taxon>
        <taxon>Ascomycota</taxon>
        <taxon>Pezizomycotina</taxon>
        <taxon>Sordariomycetes</taxon>
        <taxon>Hypocreomycetidae</taxon>
        <taxon>Hypocreales</taxon>
        <taxon>Bionectriaceae</taxon>
        <taxon>Clonostachys</taxon>
    </lineage>
</organism>
<dbReference type="PANTHER" id="PTHR46082">
    <property type="entry name" value="ATP/GTP-BINDING PROTEIN-RELATED"/>
    <property type="match status" value="1"/>
</dbReference>
<dbReference type="PANTHER" id="PTHR46082:SF11">
    <property type="entry name" value="AAA+ ATPASE DOMAIN-CONTAINING PROTEIN-RELATED"/>
    <property type="match status" value="1"/>
</dbReference>
<evidence type="ECO:0000313" key="2">
    <source>
        <dbReference type="Proteomes" id="UP000766486"/>
    </source>
</evidence>
<dbReference type="Proteomes" id="UP000766486">
    <property type="component" value="Unassembled WGS sequence"/>
</dbReference>
<proteinExistence type="predicted"/>
<evidence type="ECO:0000313" key="1">
    <source>
        <dbReference type="EMBL" id="VUC23868.1"/>
    </source>
</evidence>